<feature type="compositionally biased region" description="Basic and acidic residues" evidence="1">
    <location>
        <begin position="45"/>
        <end position="63"/>
    </location>
</feature>
<feature type="compositionally biased region" description="Basic and acidic residues" evidence="1">
    <location>
        <begin position="276"/>
        <end position="367"/>
    </location>
</feature>
<reference evidence="2 3" key="1">
    <citation type="submission" date="2024-02" db="EMBL/GenBank/DDBJ databases">
        <title>Chromosome-scale genome assembly of the rough periwinkle Littorina saxatilis.</title>
        <authorList>
            <person name="De Jode A."/>
            <person name="Faria R."/>
            <person name="Formenti G."/>
            <person name="Sims Y."/>
            <person name="Smith T.P."/>
            <person name="Tracey A."/>
            <person name="Wood J.M.D."/>
            <person name="Zagrodzka Z.B."/>
            <person name="Johannesson K."/>
            <person name="Butlin R.K."/>
            <person name="Leder E.H."/>
        </authorList>
    </citation>
    <scope>NUCLEOTIDE SEQUENCE [LARGE SCALE GENOMIC DNA]</scope>
    <source>
        <strain evidence="2">Snail1</strain>
        <tissue evidence="2">Muscle</tissue>
    </source>
</reference>
<sequence>MKVPKPNFILHSIENTGSLPELSVDETEVLLKSTEERQNPMVQVDSERESFSETRNHGFDGRGDELRQHTLFFKAPNPRCFPDSGDFARSDLQLTPRKLPKLINLSFSQPNSPVTPCFRTSAKLRLATPAHHFRNFQHSGDQSVLNTPCMMGALRELQMAQDTGLPEMLALIEDDLTGLSQVERQLLRNTDMELTDNNVVDYLLDVEQDPVAGAAPADNNNHRRQQNRQRQYHPSAKARPGRPQEASELNVRRKKWCSGQKRMTDEEDLAVRRQRSTREARARARREDRSPADNKREDDSPDDRHTRSKEDDRSPVHNKKGDDSPKHSDSLEHKLVRSKAEEDWSTTDNKKEDGSPEDDHTLAKEGEQSPAADNFREDASPQDKLTRTEGKDATPKETHKKSRKEDGEYRNTLQRASRERSPPLASDAPEQTLSPRDTRRRTSGEDGPSADRHRRDGGQTTDTRRKRVATSEARRQAKEKDESDVNRQRRYTRVDEEPVDTCLRVGNRKDNPHVDTNTRGNRKARSSLGDTVSNEDDAASVCTRRRSGRKNASVLAENCKGDGKETSNRILRTNKRRCSSMNERVLVVRRSKRRRRQSTQYVISW</sequence>
<proteinExistence type="predicted"/>
<evidence type="ECO:0000313" key="3">
    <source>
        <dbReference type="Proteomes" id="UP001374579"/>
    </source>
</evidence>
<feature type="region of interest" description="Disordered" evidence="1">
    <location>
        <begin position="212"/>
        <end position="544"/>
    </location>
</feature>
<comment type="caution">
    <text evidence="2">The sequence shown here is derived from an EMBL/GenBank/DDBJ whole genome shotgun (WGS) entry which is preliminary data.</text>
</comment>
<dbReference type="EMBL" id="JBAMIC010000008">
    <property type="protein sequence ID" value="KAK7104829.1"/>
    <property type="molecule type" value="Genomic_DNA"/>
</dbReference>
<organism evidence="2 3">
    <name type="scientific">Littorina saxatilis</name>
    <dbReference type="NCBI Taxonomy" id="31220"/>
    <lineage>
        <taxon>Eukaryota</taxon>
        <taxon>Metazoa</taxon>
        <taxon>Spiralia</taxon>
        <taxon>Lophotrochozoa</taxon>
        <taxon>Mollusca</taxon>
        <taxon>Gastropoda</taxon>
        <taxon>Caenogastropoda</taxon>
        <taxon>Littorinimorpha</taxon>
        <taxon>Littorinoidea</taxon>
        <taxon>Littorinidae</taxon>
        <taxon>Littorina</taxon>
    </lineage>
</organism>
<accession>A0AAN9BHA8</accession>
<feature type="region of interest" description="Disordered" evidence="1">
    <location>
        <begin position="38"/>
        <end position="63"/>
    </location>
</feature>
<gene>
    <name evidence="2" type="ORF">V1264_019486</name>
</gene>
<keyword evidence="3" id="KW-1185">Reference proteome</keyword>
<evidence type="ECO:0000313" key="2">
    <source>
        <dbReference type="EMBL" id="KAK7104829.1"/>
    </source>
</evidence>
<name>A0AAN9BHA8_9CAEN</name>
<dbReference type="Proteomes" id="UP001374579">
    <property type="component" value="Unassembled WGS sequence"/>
</dbReference>
<feature type="compositionally biased region" description="Basic and acidic residues" evidence="1">
    <location>
        <begin position="436"/>
        <end position="457"/>
    </location>
</feature>
<protein>
    <submittedName>
        <fullName evidence="2">Uncharacterized protein</fullName>
    </submittedName>
</protein>
<feature type="compositionally biased region" description="Basic and acidic residues" evidence="1">
    <location>
        <begin position="472"/>
        <end position="496"/>
    </location>
</feature>
<feature type="compositionally biased region" description="Basic residues" evidence="1">
    <location>
        <begin position="222"/>
        <end position="231"/>
    </location>
</feature>
<evidence type="ECO:0000256" key="1">
    <source>
        <dbReference type="SAM" id="MobiDB-lite"/>
    </source>
</evidence>
<feature type="compositionally biased region" description="Basic and acidic residues" evidence="1">
    <location>
        <begin position="374"/>
        <end position="409"/>
    </location>
</feature>
<dbReference type="AlphaFoldDB" id="A0AAN9BHA8"/>